<keyword evidence="3" id="KW-0812">Transmembrane</keyword>
<accession>A0A2T5FV34</accession>
<feature type="domain" description="DUF4136" evidence="2">
    <location>
        <begin position="39"/>
        <end position="199"/>
    </location>
</feature>
<dbReference type="InterPro" id="IPR025411">
    <property type="entry name" value="DUF4136"/>
</dbReference>
<evidence type="ECO:0000256" key="1">
    <source>
        <dbReference type="SAM" id="SignalP"/>
    </source>
</evidence>
<dbReference type="Proteomes" id="UP000244162">
    <property type="component" value="Unassembled WGS sequence"/>
</dbReference>
<dbReference type="PROSITE" id="PS51257">
    <property type="entry name" value="PROKAR_LIPOPROTEIN"/>
    <property type="match status" value="1"/>
</dbReference>
<dbReference type="Gene3D" id="3.30.160.670">
    <property type="match status" value="1"/>
</dbReference>
<gene>
    <name evidence="3" type="ORF">CLG96_15515</name>
</gene>
<comment type="caution">
    <text evidence="3">The sequence shown here is derived from an EMBL/GenBank/DDBJ whole genome shotgun (WGS) entry which is preliminary data.</text>
</comment>
<name>A0A2T5FV34_9SPHN</name>
<keyword evidence="4" id="KW-1185">Reference proteome</keyword>
<keyword evidence="3" id="KW-0472">Membrane</keyword>
<dbReference type="OrthoDB" id="7501218at2"/>
<dbReference type="RefSeq" id="WP_107969225.1">
    <property type="nucleotide sequence ID" value="NZ_NWBU01000015.1"/>
</dbReference>
<reference evidence="3 4" key="1">
    <citation type="submission" date="2017-09" db="EMBL/GenBank/DDBJ databases">
        <title>Sphingomonas panjinensis sp.nov., isolated from oil-contaminated soil.</title>
        <authorList>
            <person name="Wang L."/>
            <person name="Chen L."/>
        </authorList>
    </citation>
    <scope>NUCLEOTIDE SEQUENCE [LARGE SCALE GENOMIC DNA]</scope>
    <source>
        <strain evidence="3 4">FW-11</strain>
    </source>
</reference>
<evidence type="ECO:0000313" key="3">
    <source>
        <dbReference type="EMBL" id="PTQ08596.1"/>
    </source>
</evidence>
<dbReference type="EMBL" id="NWBU01000015">
    <property type="protein sequence ID" value="PTQ08596.1"/>
    <property type="molecule type" value="Genomic_DNA"/>
</dbReference>
<dbReference type="Pfam" id="PF13590">
    <property type="entry name" value="DUF4136"/>
    <property type="match status" value="1"/>
</dbReference>
<keyword evidence="3" id="KW-0449">Lipoprotein</keyword>
<protein>
    <submittedName>
        <fullName evidence="3">Lipoprotein transmembrane</fullName>
    </submittedName>
</protein>
<evidence type="ECO:0000313" key="4">
    <source>
        <dbReference type="Proteomes" id="UP000244162"/>
    </source>
</evidence>
<feature type="chain" id="PRO_5015637425" evidence="1">
    <location>
        <begin position="24"/>
        <end position="215"/>
    </location>
</feature>
<evidence type="ECO:0000259" key="2">
    <source>
        <dbReference type="Pfam" id="PF13590"/>
    </source>
</evidence>
<proteinExistence type="predicted"/>
<feature type="signal peptide" evidence="1">
    <location>
        <begin position="1"/>
        <end position="23"/>
    </location>
</feature>
<dbReference type="AlphaFoldDB" id="A0A2T5FV34"/>
<keyword evidence="1" id="KW-0732">Signal</keyword>
<organism evidence="3 4">
    <name type="scientific">Sphingomonas oleivorans</name>
    <dbReference type="NCBI Taxonomy" id="1735121"/>
    <lineage>
        <taxon>Bacteria</taxon>
        <taxon>Pseudomonadati</taxon>
        <taxon>Pseudomonadota</taxon>
        <taxon>Alphaproteobacteria</taxon>
        <taxon>Sphingomonadales</taxon>
        <taxon>Sphingomonadaceae</taxon>
        <taxon>Sphingomonas</taxon>
    </lineage>
</organism>
<sequence length="215" mass="23909">MSLMKKIVTMAAPIALLSLGACATPFRADVARFQQMPAPQGQSFTIRASDPRLQGGLEFGQYATLVSQRLTAQGYQPAANPAEATLVVNLDYGVDNGQEKVITRPGFGSWGGWGPYYPRRWGHRSAFYYGWNDPFWYSPFGYPEVESYRYYTSHLEMTINRAADGQRLFEGKAKARSLDDSLPRLVPNLVEAMFTGFPGRSGEEVRITVPPPKKG</sequence>